<name>A0A9N8E360_9STRA</name>
<dbReference type="PANTHER" id="PTHR31630">
    <property type="entry name" value="PHYTANOYL-COA DIOXYGENASE-RELATED-RELATED"/>
    <property type="match status" value="1"/>
</dbReference>
<keyword evidence="2" id="KW-1185">Reference proteome</keyword>
<keyword evidence="1" id="KW-0560">Oxidoreductase</keyword>
<dbReference type="SUPFAM" id="SSF51197">
    <property type="entry name" value="Clavaminate synthase-like"/>
    <property type="match status" value="1"/>
</dbReference>
<dbReference type="Pfam" id="PF05721">
    <property type="entry name" value="PhyH"/>
    <property type="match status" value="1"/>
</dbReference>
<keyword evidence="1" id="KW-0223">Dioxygenase</keyword>
<reference evidence="1" key="1">
    <citation type="submission" date="2020-06" db="EMBL/GenBank/DDBJ databases">
        <authorList>
            <consortium name="Plant Systems Biology data submission"/>
        </authorList>
    </citation>
    <scope>NUCLEOTIDE SEQUENCE</scope>
    <source>
        <strain evidence="1">D6</strain>
    </source>
</reference>
<dbReference type="GO" id="GO:0051213">
    <property type="term" value="F:dioxygenase activity"/>
    <property type="evidence" value="ECO:0007669"/>
    <property type="project" value="UniProtKB-KW"/>
</dbReference>
<dbReference type="EMBL" id="CAICTM010000569">
    <property type="protein sequence ID" value="CAB9513075.1"/>
    <property type="molecule type" value="Genomic_DNA"/>
</dbReference>
<accession>A0A9N8E360</accession>
<organism evidence="1 2">
    <name type="scientific">Seminavis robusta</name>
    <dbReference type="NCBI Taxonomy" id="568900"/>
    <lineage>
        <taxon>Eukaryota</taxon>
        <taxon>Sar</taxon>
        <taxon>Stramenopiles</taxon>
        <taxon>Ochrophyta</taxon>
        <taxon>Bacillariophyta</taxon>
        <taxon>Bacillariophyceae</taxon>
        <taxon>Bacillariophycidae</taxon>
        <taxon>Naviculales</taxon>
        <taxon>Naviculaceae</taxon>
        <taxon>Seminavis</taxon>
    </lineage>
</organism>
<gene>
    <name evidence="1" type="ORF">SEMRO_570_G168450.1</name>
</gene>
<protein>
    <submittedName>
        <fullName evidence="1">Phytanoyl-CoA dioxygenase (PhyH)</fullName>
    </submittedName>
</protein>
<evidence type="ECO:0000313" key="2">
    <source>
        <dbReference type="Proteomes" id="UP001153069"/>
    </source>
</evidence>
<dbReference type="Proteomes" id="UP001153069">
    <property type="component" value="Unassembled WGS sequence"/>
</dbReference>
<dbReference type="PANTHER" id="PTHR31630:SF6">
    <property type="entry name" value="PHYTANOYL-COA DIOXYGENASE-RELATED"/>
    <property type="match status" value="1"/>
</dbReference>
<dbReference type="Gene3D" id="2.60.120.620">
    <property type="entry name" value="q2cbj1_9rhob like domain"/>
    <property type="match status" value="1"/>
</dbReference>
<dbReference type="AlphaFoldDB" id="A0A9N8E360"/>
<comment type="caution">
    <text evidence="1">The sequence shown here is derived from an EMBL/GenBank/DDBJ whole genome shotgun (WGS) entry which is preliminary data.</text>
</comment>
<proteinExistence type="predicted"/>
<dbReference type="InterPro" id="IPR008775">
    <property type="entry name" value="Phytyl_CoA_dOase-like"/>
</dbReference>
<sequence length="330" mass="38037">MYVPAKSQDELTTTPEGLRDTLERYGVAIIPGVLDDEEVDEMKQGFWQFLGQLSANCKTPITRQNKKTWSTFYSFKPMRGMLMQHWGVGHAQVLWNLRQNPKIVDIFSTLWNVPREELLVSFDGASFAFPHESTKVGEFDGTDKFHVDQAPTRPSFQCVQSWVTAHDVRPGDSTLSVIEGSHKLLGEFCETFNKEHITWDWYMLKEDEVEWYKRQGCVVRDITCPAGSMVFWDSRSIHYGKSALKDRPQRNFRAVAYLCYTPRSFATEDALATKRDAFSWQATTSHCPHDPRLFKFKPKYFKTKMNVQIPPPKLTPLGRSLAGFVDNEMN</sequence>
<evidence type="ECO:0000313" key="1">
    <source>
        <dbReference type="EMBL" id="CAB9513075.1"/>
    </source>
</evidence>
<dbReference type="OrthoDB" id="445007at2759"/>